<dbReference type="PANTHER" id="PTHR35861:SF1">
    <property type="entry name" value="PHAGE TAIL SHEATH PROTEIN"/>
    <property type="match status" value="1"/>
</dbReference>
<feature type="domain" description="Tail sheath protein subtilisin-like" evidence="3">
    <location>
        <begin position="297"/>
        <end position="435"/>
    </location>
</feature>
<organism evidence="4 5">
    <name type="scientific">Kibdelosporangium banguiense</name>
    <dbReference type="NCBI Taxonomy" id="1365924"/>
    <lineage>
        <taxon>Bacteria</taxon>
        <taxon>Bacillati</taxon>
        <taxon>Actinomycetota</taxon>
        <taxon>Actinomycetes</taxon>
        <taxon>Pseudonocardiales</taxon>
        <taxon>Pseudonocardiaceae</taxon>
        <taxon>Kibdelosporangium</taxon>
    </lineage>
</organism>
<dbReference type="Proteomes" id="UP001519332">
    <property type="component" value="Unassembled WGS sequence"/>
</dbReference>
<evidence type="ECO:0000256" key="2">
    <source>
        <dbReference type="SAM" id="MobiDB-lite"/>
    </source>
</evidence>
<feature type="region of interest" description="Disordered" evidence="2">
    <location>
        <begin position="1"/>
        <end position="22"/>
    </location>
</feature>
<protein>
    <recommendedName>
        <fullName evidence="3">Tail sheath protein subtilisin-like domain-containing protein</fullName>
    </recommendedName>
</protein>
<reference evidence="4 5" key="1">
    <citation type="submission" date="2021-03" db="EMBL/GenBank/DDBJ databases">
        <title>Sequencing the genomes of 1000 actinobacteria strains.</title>
        <authorList>
            <person name="Klenk H.-P."/>
        </authorList>
    </citation>
    <scope>NUCLEOTIDE SEQUENCE [LARGE SCALE GENOMIC DNA]</scope>
    <source>
        <strain evidence="4 5">DSM 46670</strain>
    </source>
</reference>
<comment type="caution">
    <text evidence="4">The sequence shown here is derived from an EMBL/GenBank/DDBJ whole genome shotgun (WGS) entry which is preliminary data.</text>
</comment>
<evidence type="ECO:0000313" key="5">
    <source>
        <dbReference type="Proteomes" id="UP001519332"/>
    </source>
</evidence>
<dbReference type="Pfam" id="PF04984">
    <property type="entry name" value="Phage_sheath_1"/>
    <property type="match status" value="1"/>
</dbReference>
<dbReference type="EMBL" id="JAGINW010000001">
    <property type="protein sequence ID" value="MBP2328872.1"/>
    <property type="molecule type" value="Genomic_DNA"/>
</dbReference>
<name>A0ABS4TWU4_9PSEU</name>
<evidence type="ECO:0000259" key="3">
    <source>
        <dbReference type="Pfam" id="PF04984"/>
    </source>
</evidence>
<gene>
    <name evidence="4" type="ORF">JOF56_009257</name>
</gene>
<dbReference type="RefSeq" id="WP_209645774.1">
    <property type="nucleotide sequence ID" value="NZ_JAGINW010000001.1"/>
</dbReference>
<evidence type="ECO:0000256" key="1">
    <source>
        <dbReference type="ARBA" id="ARBA00008005"/>
    </source>
</evidence>
<sequence>MHGDSTTSVRPDPSGRHHSPGVQMEWLDTAPQGRTVVPTDVAGFVGVAERGPLHSAVRVDGFGQFQGVFGAPLRYAYLASAVEAFFANGGNRCWVVRVANPDDAIAASAAVMVGEARVPLMVTAGNPGTWGNKIECHVRPALGGTFSLELRCGGVRETWRGLASTPDHPVGRDPIAVLNDPVTGSRLVTVRWWADDTVHTVGVVGHPLGYSADGVLLTGGADGLAGLRPEHFGAEQARWGVEALDLVDEVSMVSVPDCFSPPVQWGDVAKPRPCAPKSTVDRMGLGPPRAVFDPEEAARVQQAVVWHCERRGDRVALLDAPRDGADGLFAGTADAIAWRARFTSSYAALYHPWIVLPDRTPSERTLIPPSGHVAGLCALGDNTIGVHKAPAGHALQLAIDTAVDLDEVEHGDLNHAGVNVVRAVRGVRVLGNRTMTEQGSWLGQLNVRRLLLALEEQIAVETAWTVFEANGPSLCDELERLVRNVLEDARRRGLLAGATPDEAYSVHCDESVNPPADLAEGRIACLIGIRPPPPAEFLVVRMVRTPAGVLAEQPGGEHV</sequence>
<dbReference type="InterPro" id="IPR052042">
    <property type="entry name" value="Tail_sheath_structural"/>
</dbReference>
<evidence type="ECO:0000313" key="4">
    <source>
        <dbReference type="EMBL" id="MBP2328872.1"/>
    </source>
</evidence>
<proteinExistence type="inferred from homology"/>
<comment type="similarity">
    <text evidence="1">Belongs to the myoviridae tail sheath protein family.</text>
</comment>
<accession>A0ABS4TWU4</accession>
<dbReference type="Gene3D" id="3.40.50.11780">
    <property type="match status" value="2"/>
</dbReference>
<dbReference type="PANTHER" id="PTHR35861">
    <property type="match status" value="1"/>
</dbReference>
<dbReference type="InterPro" id="IPR035089">
    <property type="entry name" value="Phage_sheath_subtilisin"/>
</dbReference>
<keyword evidence="5" id="KW-1185">Reference proteome</keyword>